<feature type="chain" id="PRO_5002872333" evidence="1">
    <location>
        <begin position="24"/>
        <end position="95"/>
    </location>
</feature>
<accession>B8FNG5</accession>
<organism evidence="2 3">
    <name type="scientific">Desulfatibacillum aliphaticivorans</name>
    <dbReference type="NCBI Taxonomy" id="218208"/>
    <lineage>
        <taxon>Bacteria</taxon>
        <taxon>Pseudomonadati</taxon>
        <taxon>Thermodesulfobacteriota</taxon>
        <taxon>Desulfobacteria</taxon>
        <taxon>Desulfobacterales</taxon>
        <taxon>Desulfatibacillaceae</taxon>
        <taxon>Desulfatibacillum</taxon>
    </lineage>
</organism>
<protein>
    <submittedName>
        <fullName evidence="2">Uncharacterized protein</fullName>
    </submittedName>
</protein>
<gene>
    <name evidence="2" type="ordered locus">Dalk_4568</name>
</gene>
<dbReference type="HOGENOM" id="CLU_2368219_0_0_7"/>
<dbReference type="RefSeq" id="WP_015949285.1">
    <property type="nucleotide sequence ID" value="NC_011768.1"/>
</dbReference>
<feature type="signal peptide" evidence="1">
    <location>
        <begin position="1"/>
        <end position="23"/>
    </location>
</feature>
<name>B8FNG5_DESAL</name>
<keyword evidence="1" id="KW-0732">Signal</keyword>
<evidence type="ECO:0000313" key="3">
    <source>
        <dbReference type="Proteomes" id="UP000000739"/>
    </source>
</evidence>
<proteinExistence type="predicted"/>
<dbReference type="KEGG" id="dal:Dalk_4568"/>
<evidence type="ECO:0000313" key="2">
    <source>
        <dbReference type="EMBL" id="ACL06246.1"/>
    </source>
</evidence>
<dbReference type="Proteomes" id="UP000000739">
    <property type="component" value="Chromosome"/>
</dbReference>
<dbReference type="AlphaFoldDB" id="B8FNG5"/>
<dbReference type="EMBL" id="CP001322">
    <property type="protein sequence ID" value="ACL06246.1"/>
    <property type="molecule type" value="Genomic_DNA"/>
</dbReference>
<reference evidence="2 3" key="1">
    <citation type="journal article" date="2012" name="Environ. Microbiol.">
        <title>The genome sequence of Desulfatibacillum alkenivorans AK-01: a blueprint for anaerobic alkane oxidation.</title>
        <authorList>
            <person name="Callaghan A.V."/>
            <person name="Morris B.E."/>
            <person name="Pereira I.A."/>
            <person name="McInerney M.J."/>
            <person name="Austin R.N."/>
            <person name="Groves J.T."/>
            <person name="Kukor J.J."/>
            <person name="Suflita J.M."/>
            <person name="Young L.Y."/>
            <person name="Zylstra G.J."/>
            <person name="Wawrik B."/>
        </authorList>
    </citation>
    <scope>NUCLEOTIDE SEQUENCE [LARGE SCALE GENOMIC DNA]</scope>
    <source>
        <strain evidence="2 3">AK-01</strain>
    </source>
</reference>
<sequence>MRKTAILAAFVLCLGFAITSAFVAADANRTMDENFTLRVNAMQDRAAIRFLYGHSLELDAKCRKLDECLTESLELIDGFERLYLGCIEEAANAKN</sequence>
<evidence type="ECO:0000256" key="1">
    <source>
        <dbReference type="SAM" id="SignalP"/>
    </source>
</evidence>
<keyword evidence="3" id="KW-1185">Reference proteome</keyword>